<sequence length="51" mass="5853">MTASEQKEWTFSFLFLFPSPVGSIFHLLDSFLLSSCVSMLPILCFAFLKFQ</sequence>
<dbReference type="EMBL" id="GGEC01056562">
    <property type="protein sequence ID" value="MBX37046.1"/>
    <property type="molecule type" value="Transcribed_RNA"/>
</dbReference>
<organism evidence="2">
    <name type="scientific">Rhizophora mucronata</name>
    <name type="common">Asiatic mangrove</name>
    <dbReference type="NCBI Taxonomy" id="61149"/>
    <lineage>
        <taxon>Eukaryota</taxon>
        <taxon>Viridiplantae</taxon>
        <taxon>Streptophyta</taxon>
        <taxon>Embryophyta</taxon>
        <taxon>Tracheophyta</taxon>
        <taxon>Spermatophyta</taxon>
        <taxon>Magnoliopsida</taxon>
        <taxon>eudicotyledons</taxon>
        <taxon>Gunneridae</taxon>
        <taxon>Pentapetalae</taxon>
        <taxon>rosids</taxon>
        <taxon>fabids</taxon>
        <taxon>Malpighiales</taxon>
        <taxon>Rhizophoraceae</taxon>
        <taxon>Rhizophora</taxon>
    </lineage>
</organism>
<feature type="transmembrane region" description="Helical" evidence="1">
    <location>
        <begin position="24"/>
        <end position="48"/>
    </location>
</feature>
<dbReference type="AlphaFoldDB" id="A0A2P2N3P3"/>
<name>A0A2P2N3P3_RHIMU</name>
<evidence type="ECO:0000313" key="2">
    <source>
        <dbReference type="EMBL" id="MBX37046.1"/>
    </source>
</evidence>
<accession>A0A2P2N3P3</accession>
<proteinExistence type="predicted"/>
<keyword evidence="1" id="KW-1133">Transmembrane helix</keyword>
<keyword evidence="1" id="KW-0472">Membrane</keyword>
<protein>
    <submittedName>
        <fullName evidence="2">Uncharacterized protein</fullName>
    </submittedName>
</protein>
<keyword evidence="1" id="KW-0812">Transmembrane</keyword>
<evidence type="ECO:0000256" key="1">
    <source>
        <dbReference type="SAM" id="Phobius"/>
    </source>
</evidence>
<reference evidence="2" key="1">
    <citation type="submission" date="2018-02" db="EMBL/GenBank/DDBJ databases">
        <title>Rhizophora mucronata_Transcriptome.</title>
        <authorList>
            <person name="Meera S.P."/>
            <person name="Sreeshan A."/>
            <person name="Augustine A."/>
        </authorList>
    </citation>
    <scope>NUCLEOTIDE SEQUENCE</scope>
    <source>
        <tissue evidence="2">Leaf</tissue>
    </source>
</reference>